<keyword evidence="2" id="KW-1185">Reference proteome</keyword>
<proteinExistence type="predicted"/>
<evidence type="ECO:0000313" key="2">
    <source>
        <dbReference type="Proteomes" id="UP000011669"/>
    </source>
</evidence>
<gene>
    <name evidence="1" type="ORF">C449_00860</name>
</gene>
<dbReference type="Proteomes" id="UP000011669">
    <property type="component" value="Unassembled WGS sequence"/>
</dbReference>
<dbReference type="InterPro" id="IPR011050">
    <property type="entry name" value="Pectin_lyase_fold/virulence"/>
</dbReference>
<organism evidence="1 2">
    <name type="scientific">Halococcus saccharolyticus DSM 5350</name>
    <dbReference type="NCBI Taxonomy" id="1227455"/>
    <lineage>
        <taxon>Archaea</taxon>
        <taxon>Methanobacteriati</taxon>
        <taxon>Methanobacteriota</taxon>
        <taxon>Stenosarchaea group</taxon>
        <taxon>Halobacteria</taxon>
        <taxon>Halobacteriales</taxon>
        <taxon>Halococcaceae</taxon>
        <taxon>Halococcus</taxon>
    </lineage>
</organism>
<evidence type="ECO:0008006" key="3">
    <source>
        <dbReference type="Google" id="ProtNLM"/>
    </source>
</evidence>
<name>M0MRJ4_9EURY</name>
<dbReference type="InterPro" id="IPR012334">
    <property type="entry name" value="Pectin_lyas_fold"/>
</dbReference>
<dbReference type="EMBL" id="AOMD01000002">
    <property type="protein sequence ID" value="EMA47978.1"/>
    <property type="molecule type" value="Genomic_DNA"/>
</dbReference>
<dbReference type="Gene3D" id="2.160.20.10">
    <property type="entry name" value="Single-stranded right-handed beta-helix, Pectin lyase-like"/>
    <property type="match status" value="1"/>
</dbReference>
<dbReference type="PATRIC" id="fig|1227455.4.peg.176"/>
<dbReference type="STRING" id="1227455.C449_00860"/>
<protein>
    <recommendedName>
        <fullName evidence="3">Right handed beta helix domain-containing protein</fullName>
    </recommendedName>
</protein>
<reference evidence="1 2" key="1">
    <citation type="journal article" date="2014" name="PLoS Genet.">
        <title>Phylogenetically driven sequencing of extremely halophilic archaea reveals strategies for static and dynamic osmo-response.</title>
        <authorList>
            <person name="Becker E.A."/>
            <person name="Seitzer P.M."/>
            <person name="Tritt A."/>
            <person name="Larsen D."/>
            <person name="Krusor M."/>
            <person name="Yao A.I."/>
            <person name="Wu D."/>
            <person name="Madern D."/>
            <person name="Eisen J.A."/>
            <person name="Darling A.E."/>
            <person name="Facciotti M.T."/>
        </authorList>
    </citation>
    <scope>NUCLEOTIDE SEQUENCE [LARGE SCALE GENOMIC DNA]</scope>
    <source>
        <strain evidence="1 2">DSM 5350</strain>
    </source>
</reference>
<dbReference type="InterPro" id="IPR006626">
    <property type="entry name" value="PbH1"/>
</dbReference>
<dbReference type="AlphaFoldDB" id="M0MRJ4"/>
<accession>M0MRJ4</accession>
<dbReference type="InParanoid" id="M0MRJ4"/>
<evidence type="ECO:0000313" key="1">
    <source>
        <dbReference type="EMBL" id="EMA47978.1"/>
    </source>
</evidence>
<comment type="caution">
    <text evidence="1">The sequence shown here is derived from an EMBL/GenBank/DDBJ whole genome shotgun (WGS) entry which is preliminary data.</text>
</comment>
<sequence>MGLAAGSLLGGTTMAQSSGSADATATPDRVITTLDELQSTFRPDGTLKPGDRVRITDENAPYRTTQWLDIDQSGVTVVCDGAFPLVKPAGGANVGGLRVGKHRRVEDVTIDGYSHHGNPSEQSMSEGGFGIGSFAVDSITIRNCDIRRTTPYHKHNARNSGVIIGRDTDAYDVLNNDFDHIGDRAINAWGEYGYVAHNFSENGFDRMISVEPGEDIAIVNNRCAGNGRGSVIGVGRKISAPKRILIAGNIATGTHRRFIYCNSTAEWTNTMVRGNIGDGSDSTHPGIEVRAPHSTVAGNHLAGYGGAGVLVNAPRTWVRGNRVWDCGGPGVQFDPIESPMRYKAAGLNGAFKSVAQNNHLWRNCRQRGAAELQTAAKRTRLLNNNVIGTRNGIAGIVAIGRGRFSTAAWNVTPHGADVFADGGPTRTQANL</sequence>
<dbReference type="SMART" id="SM00710">
    <property type="entry name" value="PbH1"/>
    <property type="match status" value="4"/>
</dbReference>
<dbReference type="SUPFAM" id="SSF51126">
    <property type="entry name" value="Pectin lyase-like"/>
    <property type="match status" value="1"/>
</dbReference>